<sequence>MANHTMPRTGDDEFFTAGSSQSRSGYRRRRHQHPRHRQLGAEGSSQGQADTSSVAATAGSYGSAREAATGAAQGQGDASACPGFLAAAEAKPAAKAFNVMAASVIVCDGVEDHEAA</sequence>
<organism evidence="2 3">
    <name type="scientific">Thermothielavioides terrestris</name>
    <dbReference type="NCBI Taxonomy" id="2587410"/>
    <lineage>
        <taxon>Eukaryota</taxon>
        <taxon>Fungi</taxon>
        <taxon>Dikarya</taxon>
        <taxon>Ascomycota</taxon>
        <taxon>Pezizomycotina</taxon>
        <taxon>Sordariomycetes</taxon>
        <taxon>Sordariomycetidae</taxon>
        <taxon>Sordariales</taxon>
        <taxon>Chaetomiaceae</taxon>
        <taxon>Thermothielavioides</taxon>
    </lineage>
</organism>
<feature type="compositionally biased region" description="Polar residues" evidence="1">
    <location>
        <begin position="43"/>
        <end position="55"/>
    </location>
</feature>
<name>A0A3S4F4A4_9PEZI</name>
<dbReference type="Proteomes" id="UP000289323">
    <property type="component" value="Unassembled WGS sequence"/>
</dbReference>
<proteinExistence type="predicted"/>
<evidence type="ECO:0000313" key="2">
    <source>
        <dbReference type="EMBL" id="SPQ26737.1"/>
    </source>
</evidence>
<gene>
    <name evidence="2" type="ORF">TT172_LOCUS9156</name>
</gene>
<feature type="compositionally biased region" description="Basic residues" evidence="1">
    <location>
        <begin position="25"/>
        <end position="38"/>
    </location>
</feature>
<feature type="region of interest" description="Disordered" evidence="1">
    <location>
        <begin position="1"/>
        <end position="79"/>
    </location>
</feature>
<dbReference type="AlphaFoldDB" id="A0A3S4F4A4"/>
<protein>
    <submittedName>
        <fullName evidence="2">E8ecc75b-5dfd-4f6b-ab37-5c3fd5e2b28f</fullName>
    </submittedName>
</protein>
<reference evidence="2 3" key="1">
    <citation type="submission" date="2018-04" db="EMBL/GenBank/DDBJ databases">
        <authorList>
            <person name="Huttner S."/>
            <person name="Dainat J."/>
        </authorList>
    </citation>
    <scope>NUCLEOTIDE SEQUENCE [LARGE SCALE GENOMIC DNA]</scope>
</reference>
<feature type="compositionally biased region" description="Low complexity" evidence="1">
    <location>
        <begin position="62"/>
        <end position="79"/>
    </location>
</feature>
<evidence type="ECO:0000313" key="3">
    <source>
        <dbReference type="Proteomes" id="UP000289323"/>
    </source>
</evidence>
<accession>A0A3S4F4A4</accession>
<evidence type="ECO:0000256" key="1">
    <source>
        <dbReference type="SAM" id="MobiDB-lite"/>
    </source>
</evidence>
<dbReference type="EMBL" id="OUUZ01000018">
    <property type="protein sequence ID" value="SPQ26737.1"/>
    <property type="molecule type" value="Genomic_DNA"/>
</dbReference>